<sequence length="1398" mass="162191">MSIIFEIQFQSTCFKECIDKLVILTELNVFEIPLIARRAPPLLNLPPVLEVKSCWVGEISQQNYKITNKGGDAGFRFFSEDEKDEEEEDLKLKIGNFQIYPCEFYLQKGESIDINIYFKPQKEGLEEKNIILVCDSDIQAKYKLIGNGNMCFLKVLAIDDNKILENQESLQKIFFEKADCNIKIQRKIQIQNQSDVFVNFHWNIFPQKQEKNVKNLQSAFNIKKNNKNSIQNERIIENNSIQIQNSKKNSFFQQNDDFLEGKNSCFEIFPQKGFFSPMEIKEFSFEFLSKNPYPVFENTVFFIDEVPFESIKGIKQNLLGFLRKKSDFNPPFLGSNSNIPSIPFIDLEVVGICGFSEIFLDKPFHVFGEELEINKKYEVKVKIRKNSKAPIQLKIEEEFKTEGMFWETNQIFLKIYEKNEEEISIFFGSKKEGKNKKIIFKISSENTFLQTFEILSDFQRNSVSVKNSLLDFGLMNIWEKKQKQLEIYNDSQDYQEVLIKNTNEKVIQNTTFYPSLDKLRKFKDFFIQEEIQEDISSQKNTAILRISQPQIKIPPKSSFFVQIELEAGKSESFSSCLEVISEKKDSIYVNVEAEIQDIQIALNNLDINLPCLYANKKIEIDKEIYLENQGNIDAFFTWENIQTELLEVICEPKQGEIKAKEKIKMKIIVLGKKGGVFEELLLCKIKEKKEFLGIFFKGEVFGLNVELKKIISDEKLGENEQKKNYLDNNENLFNSLVMKSNVKNSFLCNSMRTSDIFKAQDSKGTQNKQFNIHLQKKISCEKIDFFNCIINQPKHIFIVLENKSGISTSFELSIEKFQPFQKKNLETEQSQTNTKTNLLTDEIEKTQNFNSKQGQELNTQKTLEKKQQIYLQNNKGFAILCEPSKAKLSSYDTSLIKVTLFNDISGIQQDTLNINIQGLPLMKVPINIQVIGSPIIISPYQLGIDYEQQIPFFFLGHFSQNSPKITRFFKVLNTGPKPIKIKWQIYNLDNNCSEKFFNISFQNPPQGFPFISKLHFQSIPPPTVENGPFEIFPKEQTINGREEKKFSVSFFASNSSTFNSVLIGKPELNIQAEDIEDLTLYISATTAQSYLKIDKIPEGKPLKFQKNNNSIENKNEKKTLTLINENFENLKFEVQTEGPFLIEKIESNSQKNFLFQNSLLKTSKKELPLESLKTAFWLEKNSHFSLLIKFSPSNQIYFQEGKLIILFENGDTQEIRLQGKILKPQIEVNFAEFENVQADNLQDFGITHIKDTKKLRFFIANQSKVPASWKICHVKNPFRKYKQILDTMTQEDYENNNTIDDLEVFSFSKNEGFLNGPSVPIKKWPNCLALPSENTQKRNIQEGISPQDVFVCFQPKKNVIYKSKFKICIENGDDVYFILKGVSQQKFSYCFIISSQFQ</sequence>
<dbReference type="InterPro" id="IPR033304">
    <property type="entry name" value="DLEC1"/>
</dbReference>
<gene>
    <name evidence="1" type="ORF">IMG5_128580</name>
</gene>
<dbReference type="InterPro" id="IPR013783">
    <property type="entry name" value="Ig-like_fold"/>
</dbReference>
<reference evidence="1 2" key="1">
    <citation type="submission" date="2011-07" db="EMBL/GenBank/DDBJ databases">
        <authorList>
            <person name="Coyne R."/>
            <person name="Brami D."/>
            <person name="Johnson J."/>
            <person name="Hostetler J."/>
            <person name="Hannick L."/>
            <person name="Clark T."/>
            <person name="Cassidy-Hanley D."/>
            <person name="Inman J."/>
        </authorList>
    </citation>
    <scope>NUCLEOTIDE SEQUENCE [LARGE SCALE GENOMIC DNA]</scope>
    <source>
        <strain evidence="1 2">G5</strain>
    </source>
</reference>
<dbReference type="GO" id="GO:0005737">
    <property type="term" value="C:cytoplasm"/>
    <property type="evidence" value="ECO:0007669"/>
    <property type="project" value="TreeGrafter"/>
</dbReference>
<dbReference type="GeneID" id="14906703"/>
<evidence type="ECO:0008006" key="3">
    <source>
        <dbReference type="Google" id="ProtNLM"/>
    </source>
</evidence>
<dbReference type="PANTHER" id="PTHR46348">
    <property type="entry name" value="DELETED IN LUNG AND ESOPHAGEAL CANCER PROTEIN 1"/>
    <property type="match status" value="1"/>
</dbReference>
<dbReference type="GO" id="GO:0005929">
    <property type="term" value="C:cilium"/>
    <property type="evidence" value="ECO:0007669"/>
    <property type="project" value="TreeGrafter"/>
</dbReference>
<dbReference type="OMA" id="KKYQPHA"/>
<dbReference type="Gene3D" id="2.60.40.10">
    <property type="entry name" value="Immunoglobulins"/>
    <property type="match status" value="3"/>
</dbReference>
<proteinExistence type="predicted"/>
<dbReference type="eggNOG" id="ENOG502QQQ5">
    <property type="taxonomic scope" value="Eukaryota"/>
</dbReference>
<dbReference type="GO" id="GO:0015631">
    <property type="term" value="F:tubulin binding"/>
    <property type="evidence" value="ECO:0007669"/>
    <property type="project" value="TreeGrafter"/>
</dbReference>
<dbReference type="GO" id="GO:0008285">
    <property type="term" value="P:negative regulation of cell population proliferation"/>
    <property type="evidence" value="ECO:0007669"/>
    <property type="project" value="InterPro"/>
</dbReference>
<dbReference type="RefSeq" id="XP_004032178.1">
    <property type="nucleotide sequence ID" value="XM_004032130.1"/>
</dbReference>
<protein>
    <recommendedName>
        <fullName evidence="3">MSP domain-containing protein</fullName>
    </recommendedName>
</protein>
<accession>G0QW15</accession>
<dbReference type="STRING" id="857967.G0QW15"/>
<dbReference type="OrthoDB" id="2115465at2759"/>
<name>G0QW15_ICHMU</name>
<keyword evidence="2" id="KW-1185">Reference proteome</keyword>
<dbReference type="Proteomes" id="UP000008983">
    <property type="component" value="Unassembled WGS sequence"/>
</dbReference>
<dbReference type="InParanoid" id="G0QW15"/>
<dbReference type="PANTHER" id="PTHR46348:SF1">
    <property type="entry name" value="DELETED IN LUNG AND ESOPHAGEAL CANCER PROTEIN 1"/>
    <property type="match status" value="1"/>
</dbReference>
<evidence type="ECO:0000313" key="2">
    <source>
        <dbReference type="Proteomes" id="UP000008983"/>
    </source>
</evidence>
<dbReference type="EMBL" id="GL983975">
    <property type="protein sequence ID" value="EGR30591.1"/>
    <property type="molecule type" value="Genomic_DNA"/>
</dbReference>
<evidence type="ECO:0000313" key="1">
    <source>
        <dbReference type="EMBL" id="EGR30591.1"/>
    </source>
</evidence>
<organism evidence="1 2">
    <name type="scientific">Ichthyophthirius multifiliis</name>
    <name type="common">White spot disease agent</name>
    <name type="synonym">Ich</name>
    <dbReference type="NCBI Taxonomy" id="5932"/>
    <lineage>
        <taxon>Eukaryota</taxon>
        <taxon>Sar</taxon>
        <taxon>Alveolata</taxon>
        <taxon>Ciliophora</taxon>
        <taxon>Intramacronucleata</taxon>
        <taxon>Oligohymenophorea</taxon>
        <taxon>Hymenostomatida</taxon>
        <taxon>Ophryoglenina</taxon>
        <taxon>Ichthyophthirius</taxon>
    </lineage>
</organism>